<evidence type="ECO:0000256" key="2">
    <source>
        <dbReference type="ARBA" id="ARBA00022801"/>
    </source>
</evidence>
<dbReference type="InterPro" id="IPR020476">
    <property type="entry name" value="Nudix_hydrolase"/>
</dbReference>
<comment type="caution">
    <text evidence="4">The sequence shown here is derived from an EMBL/GenBank/DDBJ whole genome shotgun (WGS) entry which is preliminary data.</text>
</comment>
<dbReference type="CDD" id="cd04665">
    <property type="entry name" value="NUDIX_RppH"/>
    <property type="match status" value="1"/>
</dbReference>
<dbReference type="RefSeq" id="WP_194701887.1">
    <property type="nucleotide sequence ID" value="NZ_JADKNH010000006.1"/>
</dbReference>
<organism evidence="4 5">
    <name type="scientific">Fusibacter ferrireducens</name>
    <dbReference type="NCBI Taxonomy" id="2785058"/>
    <lineage>
        <taxon>Bacteria</taxon>
        <taxon>Bacillati</taxon>
        <taxon>Bacillota</taxon>
        <taxon>Clostridia</taxon>
        <taxon>Eubacteriales</taxon>
        <taxon>Eubacteriales Family XII. Incertae Sedis</taxon>
        <taxon>Fusibacter</taxon>
    </lineage>
</organism>
<name>A0ABR9ZUT6_9FIRM</name>
<protein>
    <submittedName>
        <fullName evidence="4">NUDIX domain-containing protein</fullName>
    </submittedName>
</protein>
<dbReference type="InterPro" id="IPR000086">
    <property type="entry name" value="NUDIX_hydrolase_dom"/>
</dbReference>
<evidence type="ECO:0000259" key="3">
    <source>
        <dbReference type="PROSITE" id="PS51462"/>
    </source>
</evidence>
<accession>A0ABR9ZUT6</accession>
<dbReference type="SUPFAM" id="SSF55811">
    <property type="entry name" value="Nudix"/>
    <property type="match status" value="1"/>
</dbReference>
<dbReference type="Gene3D" id="3.90.79.10">
    <property type="entry name" value="Nucleoside Triphosphate Pyrophosphohydrolase"/>
    <property type="match status" value="1"/>
</dbReference>
<gene>
    <name evidence="4" type="ORF">ISU02_10955</name>
</gene>
<dbReference type="PROSITE" id="PS51462">
    <property type="entry name" value="NUDIX"/>
    <property type="match status" value="1"/>
</dbReference>
<reference evidence="4 5" key="1">
    <citation type="submission" date="2020-11" db="EMBL/GenBank/DDBJ databases">
        <title>Fusibacter basophilias sp. nov.</title>
        <authorList>
            <person name="Qiu D."/>
        </authorList>
    </citation>
    <scope>NUCLEOTIDE SEQUENCE [LARGE SCALE GENOMIC DNA]</scope>
    <source>
        <strain evidence="4 5">Q10-2</strain>
    </source>
</reference>
<dbReference type="Pfam" id="PF00293">
    <property type="entry name" value="NUDIX"/>
    <property type="match status" value="1"/>
</dbReference>
<dbReference type="PANTHER" id="PTHR43736:SF1">
    <property type="entry name" value="DIHYDRONEOPTERIN TRIPHOSPHATE DIPHOSPHATASE"/>
    <property type="match status" value="1"/>
</dbReference>
<comment type="similarity">
    <text evidence="1">Belongs to the Nudix hydrolase family.</text>
</comment>
<dbReference type="EMBL" id="JADKNH010000006">
    <property type="protein sequence ID" value="MBF4693645.1"/>
    <property type="molecule type" value="Genomic_DNA"/>
</dbReference>
<dbReference type="InterPro" id="IPR014078">
    <property type="entry name" value="Nudix_YtkD"/>
</dbReference>
<keyword evidence="5" id="KW-1185">Reference proteome</keyword>
<evidence type="ECO:0000313" key="4">
    <source>
        <dbReference type="EMBL" id="MBF4693645.1"/>
    </source>
</evidence>
<feature type="domain" description="Nudix hydrolase" evidence="3">
    <location>
        <begin position="12"/>
        <end position="137"/>
    </location>
</feature>
<evidence type="ECO:0000256" key="1">
    <source>
        <dbReference type="ARBA" id="ARBA00005582"/>
    </source>
</evidence>
<dbReference type="Proteomes" id="UP000614200">
    <property type="component" value="Unassembled WGS sequence"/>
</dbReference>
<proteinExistence type="inferred from homology"/>
<evidence type="ECO:0000313" key="5">
    <source>
        <dbReference type="Proteomes" id="UP000614200"/>
    </source>
</evidence>
<dbReference type="PRINTS" id="PR00502">
    <property type="entry name" value="NUDIXFAMILY"/>
</dbReference>
<dbReference type="InterPro" id="IPR015797">
    <property type="entry name" value="NUDIX_hydrolase-like_dom_sf"/>
</dbReference>
<dbReference type="PANTHER" id="PTHR43736">
    <property type="entry name" value="ADP-RIBOSE PYROPHOSPHATASE"/>
    <property type="match status" value="1"/>
</dbReference>
<sequence length="140" mass="16394">MEIKFKNCEQVTSHLKYVVIVSRYEGQWLLVKHRERTTWEIPGGHIEPGETPDEAARRELIEESTADQFTLVPISDYSVTRAGEVGYGRLYYAEIRHLKLNFDYEIERCQGFDVLPEALTYPEIQPHLLAYVKKHINNQK</sequence>
<keyword evidence="2" id="KW-0378">Hydrolase</keyword>